<dbReference type="FunFam" id="1.25.40.10:FF:000125">
    <property type="entry name" value="Pentatricopeptide repeat-containing protein"/>
    <property type="match status" value="2"/>
</dbReference>
<gene>
    <name evidence="4" type="ORF">F8388_021293</name>
</gene>
<evidence type="ECO:0000256" key="1">
    <source>
        <dbReference type="ARBA" id="ARBA00006643"/>
    </source>
</evidence>
<keyword evidence="2" id="KW-0677">Repeat</keyword>
<dbReference type="AlphaFoldDB" id="A0A7J6GFJ9"/>
<dbReference type="Pfam" id="PF13041">
    <property type="entry name" value="PPR_2"/>
    <property type="match status" value="2"/>
</dbReference>
<accession>A0A7J6GFJ9</accession>
<feature type="repeat" description="PPR" evidence="3">
    <location>
        <begin position="152"/>
        <end position="186"/>
    </location>
</feature>
<feature type="repeat" description="PPR" evidence="3">
    <location>
        <begin position="120"/>
        <end position="150"/>
    </location>
</feature>
<dbReference type="GO" id="GO:0048731">
    <property type="term" value="P:system development"/>
    <property type="evidence" value="ECO:0007669"/>
    <property type="project" value="UniProtKB-ARBA"/>
</dbReference>
<feature type="repeat" description="PPR" evidence="3">
    <location>
        <begin position="214"/>
        <end position="244"/>
    </location>
</feature>
<dbReference type="EMBL" id="JAATIP010000060">
    <property type="protein sequence ID" value="KAF4381665.1"/>
    <property type="molecule type" value="Genomic_DNA"/>
</dbReference>
<protein>
    <recommendedName>
        <fullName evidence="6">Pentatricopeptide repeat-containing protein</fullName>
    </recommendedName>
</protein>
<dbReference type="SUPFAM" id="SSF48452">
    <property type="entry name" value="TPR-like"/>
    <property type="match status" value="2"/>
</dbReference>
<dbReference type="GO" id="GO:0003723">
    <property type="term" value="F:RNA binding"/>
    <property type="evidence" value="ECO:0007669"/>
    <property type="project" value="InterPro"/>
</dbReference>
<evidence type="ECO:0000256" key="2">
    <source>
        <dbReference type="ARBA" id="ARBA00022737"/>
    </source>
</evidence>
<dbReference type="PROSITE" id="PS51375">
    <property type="entry name" value="PPR"/>
    <property type="match status" value="7"/>
</dbReference>
<evidence type="ECO:0008006" key="6">
    <source>
        <dbReference type="Google" id="ProtNLM"/>
    </source>
</evidence>
<sequence length="680" mass="77379">MRLSVTVSEAQVLEEIGKSGYLAMGTLVFNHNLKITQLGKSGRIEEAIKLFSQMTQKNTVTYNSMISAYAKNGRIRDARYLFDKMPRRNLVSWNAMIAGYLHNDKAEEAYDMFVKMPKRDLFSWTLMITCYTRNGELQKAKQLFSLLPDKRDTVCWNAMIAGYSKKRLYDEAKRLFDEMPVKDLVSWNSMLAGYTKNGDMHLGVQFFEEMGERDVVSWNLIVDGFVEVGDLDSAWNFFKKMPEPNVVTCVTMLYGFARNGRIAEAQNLFEQMPSRNVVSWNAMLAAYVQDHQIDKAVKLFSEMPERDSISWTTMINGYVRVRKLDEARQLLHQMPYKNIAAQTAMISGYVQSKRMDEASEIFNHIGMRDVVCWNTMIAGKEGRRPDQSTLSCGLSACANLAALQIGEQLHHLIVKSGYGNDLFVCNALITMYAKCGKVFNAELMFKETGNIDIVSWNSLIAGYALNGYGKEAVEIFEKLLIEGMAPDQVTFIGVLSACSHAGLITQGMELFRNMTAIYKIELLPEHYACMVDLLGRAGRLEEAFKMVLEMKVKTTPGIWGALLGAARIHRNLEIGKYAAEKLLEQEPHRASNYVLLSNIHAEAGRWKEVQRIRMLMEERRTEKQPGYSWIEVGNQVHSFLSDDAAQPRTANLRNILKNLTAEMRSRNRVSDMKYFLLDVL</sequence>
<dbReference type="Pfam" id="PF01535">
    <property type="entry name" value="PPR"/>
    <property type="match status" value="10"/>
</dbReference>
<dbReference type="GO" id="GO:0009451">
    <property type="term" value="P:RNA modification"/>
    <property type="evidence" value="ECO:0007669"/>
    <property type="project" value="InterPro"/>
</dbReference>
<comment type="similarity">
    <text evidence="1">Belongs to the PPR family. PCMP-H subfamily.</text>
</comment>
<dbReference type="InterPro" id="IPR011990">
    <property type="entry name" value="TPR-like_helical_dom_sf"/>
</dbReference>
<dbReference type="Pfam" id="PF20431">
    <property type="entry name" value="E_motif"/>
    <property type="match status" value="1"/>
</dbReference>
<feature type="repeat" description="PPR" evidence="3">
    <location>
        <begin position="452"/>
        <end position="486"/>
    </location>
</feature>
<feature type="repeat" description="PPR" evidence="3">
    <location>
        <begin position="245"/>
        <end position="279"/>
    </location>
</feature>
<dbReference type="FunFam" id="1.25.40.10:FF:000031">
    <property type="entry name" value="Pentatricopeptide repeat-containing protein mitochondrial"/>
    <property type="match status" value="1"/>
</dbReference>
<dbReference type="PANTHER" id="PTHR47926">
    <property type="entry name" value="PENTATRICOPEPTIDE REPEAT-CONTAINING PROTEIN"/>
    <property type="match status" value="1"/>
</dbReference>
<proteinExistence type="inferred from homology"/>
<dbReference type="Gene3D" id="1.25.40.10">
    <property type="entry name" value="Tetratricopeptide repeat domain"/>
    <property type="match status" value="5"/>
</dbReference>
<feature type="repeat" description="PPR" evidence="3">
    <location>
        <begin position="58"/>
        <end position="92"/>
    </location>
</feature>
<reference evidence="4 5" key="1">
    <citation type="journal article" date="2020" name="bioRxiv">
        <title>Sequence and annotation of 42 cannabis genomes reveals extensive copy number variation in cannabinoid synthesis and pathogen resistance genes.</title>
        <authorList>
            <person name="Mckernan K.J."/>
            <person name="Helbert Y."/>
            <person name="Kane L.T."/>
            <person name="Ebling H."/>
            <person name="Zhang L."/>
            <person name="Liu B."/>
            <person name="Eaton Z."/>
            <person name="Mclaughlin S."/>
            <person name="Kingan S."/>
            <person name="Baybayan P."/>
            <person name="Concepcion G."/>
            <person name="Jordan M."/>
            <person name="Riva A."/>
            <person name="Barbazuk W."/>
            <person name="Harkins T."/>
        </authorList>
    </citation>
    <scope>NUCLEOTIDE SEQUENCE [LARGE SCALE GENOMIC DNA]</scope>
    <source>
        <strain evidence="5">cv. Jamaican Lion 4</strain>
        <tissue evidence="4">Leaf</tissue>
    </source>
</reference>
<evidence type="ECO:0000313" key="4">
    <source>
        <dbReference type="EMBL" id="KAF4381665.1"/>
    </source>
</evidence>
<dbReference type="Proteomes" id="UP000525078">
    <property type="component" value="Unassembled WGS sequence"/>
</dbReference>
<dbReference type="InterPro" id="IPR046848">
    <property type="entry name" value="E_motif"/>
</dbReference>
<dbReference type="InterPro" id="IPR002885">
    <property type="entry name" value="PPR_rpt"/>
</dbReference>
<evidence type="ECO:0000256" key="3">
    <source>
        <dbReference type="PROSITE-ProRule" id="PRU00708"/>
    </source>
</evidence>
<dbReference type="PANTHER" id="PTHR47926:SF468">
    <property type="entry name" value="PENTATRICOPEPTIDE REPEAT-CONTAINING PROTEIN"/>
    <property type="match status" value="1"/>
</dbReference>
<name>A0A7J6GFJ9_CANSA</name>
<feature type="repeat" description="PPR" evidence="3">
    <location>
        <begin position="307"/>
        <end position="341"/>
    </location>
</feature>
<organism evidence="4 5">
    <name type="scientific">Cannabis sativa</name>
    <name type="common">Hemp</name>
    <name type="synonym">Marijuana</name>
    <dbReference type="NCBI Taxonomy" id="3483"/>
    <lineage>
        <taxon>Eukaryota</taxon>
        <taxon>Viridiplantae</taxon>
        <taxon>Streptophyta</taxon>
        <taxon>Embryophyta</taxon>
        <taxon>Tracheophyta</taxon>
        <taxon>Spermatophyta</taxon>
        <taxon>Magnoliopsida</taxon>
        <taxon>eudicotyledons</taxon>
        <taxon>Gunneridae</taxon>
        <taxon>Pentapetalae</taxon>
        <taxon>rosids</taxon>
        <taxon>fabids</taxon>
        <taxon>Rosales</taxon>
        <taxon>Cannabaceae</taxon>
        <taxon>Cannabis</taxon>
    </lineage>
</organism>
<dbReference type="Pfam" id="PF12854">
    <property type="entry name" value="PPR_1"/>
    <property type="match status" value="1"/>
</dbReference>
<evidence type="ECO:0000313" key="5">
    <source>
        <dbReference type="Proteomes" id="UP000525078"/>
    </source>
</evidence>
<dbReference type="NCBIfam" id="TIGR00756">
    <property type="entry name" value="PPR"/>
    <property type="match status" value="12"/>
</dbReference>
<dbReference type="FunFam" id="1.25.40.10:FF:000366">
    <property type="entry name" value="Pentatricopeptide (PPR) repeat-containing protein"/>
    <property type="match status" value="1"/>
</dbReference>
<dbReference type="InterPro" id="IPR046960">
    <property type="entry name" value="PPR_At4g14850-like_plant"/>
</dbReference>
<comment type="caution">
    <text evidence="4">The sequence shown here is derived from an EMBL/GenBank/DDBJ whole genome shotgun (WGS) entry which is preliminary data.</text>
</comment>